<dbReference type="InterPro" id="IPR014043">
    <property type="entry name" value="Acyl_transferase_dom"/>
</dbReference>
<dbReference type="InterPro" id="IPR052760">
    <property type="entry name" value="Mitochondrial_malonyltrans"/>
</dbReference>
<dbReference type="Gene3D" id="3.40.366.10">
    <property type="entry name" value="Malonyl-Coenzyme A Acyl Carrier Protein, domain 2"/>
    <property type="match status" value="1"/>
</dbReference>
<dbReference type="InterPro" id="IPR001227">
    <property type="entry name" value="Ac_transferase_dom_sf"/>
</dbReference>
<protein>
    <recommendedName>
        <fullName evidence="1">Malonyl-CoA:ACP transacylase (MAT) domain-containing protein</fullName>
    </recommendedName>
</protein>
<comment type="caution">
    <text evidence="2">The sequence shown here is derived from an EMBL/GenBank/DDBJ whole genome shotgun (WGS) entry which is preliminary data.</text>
</comment>
<dbReference type="Pfam" id="PF00698">
    <property type="entry name" value="Acyl_transf_1"/>
    <property type="match status" value="1"/>
</dbReference>
<feature type="domain" description="Malonyl-CoA:ACP transacylase (MAT)" evidence="1">
    <location>
        <begin position="133"/>
        <end position="245"/>
    </location>
</feature>
<accession>A0A813FZN4</accession>
<proteinExistence type="predicted"/>
<evidence type="ECO:0000313" key="3">
    <source>
        <dbReference type="Proteomes" id="UP000654075"/>
    </source>
</evidence>
<name>A0A813FZN4_POLGL</name>
<dbReference type="EMBL" id="CAJNNV010027166">
    <property type="protein sequence ID" value="CAE8619546.1"/>
    <property type="molecule type" value="Genomic_DNA"/>
</dbReference>
<reference evidence="2" key="1">
    <citation type="submission" date="2021-02" db="EMBL/GenBank/DDBJ databases">
        <authorList>
            <person name="Dougan E. K."/>
            <person name="Rhodes N."/>
            <person name="Thang M."/>
            <person name="Chan C."/>
        </authorList>
    </citation>
    <scope>NUCLEOTIDE SEQUENCE</scope>
</reference>
<dbReference type="InterPro" id="IPR016035">
    <property type="entry name" value="Acyl_Trfase/lysoPLipase"/>
</dbReference>
<dbReference type="GO" id="GO:0016740">
    <property type="term" value="F:transferase activity"/>
    <property type="evidence" value="ECO:0007669"/>
    <property type="project" value="InterPro"/>
</dbReference>
<dbReference type="OrthoDB" id="541883at2759"/>
<dbReference type="Proteomes" id="UP000654075">
    <property type="component" value="Unassembled WGS sequence"/>
</dbReference>
<feature type="non-terminal residue" evidence="2">
    <location>
        <position position="247"/>
    </location>
</feature>
<dbReference type="PANTHER" id="PTHR47170">
    <property type="entry name" value="MALONYL-COA ACP TRANSACYLASE, ACP-BINDING"/>
    <property type="match status" value="1"/>
</dbReference>
<keyword evidence="3" id="KW-1185">Reference proteome</keyword>
<dbReference type="AlphaFoldDB" id="A0A813FZN4"/>
<sequence length="247" mass="27915">CLQWLVEHGADTTTPASNGYTPEQLVWVNNRNHAVEQEWLEAAMKGELTEKKSVLAQEYKLKRWRPEGLDPQAESWLDKNKDRQLWYRYKTGDFQMPYDLPTLQESVAKMDLPRSTIPWPPSKGKPPLPVALLFPGQGSQYVGMLKDCMNLPAVQKMLVTAEKILGWSVKDLMLNGPKEKLNETRYCQPAMFIACMAALELMKETKRELVDRAQAVAGLSLGEYAAVCAAGVLEFEDCLNLVNLRAE</sequence>
<feature type="non-terminal residue" evidence="2">
    <location>
        <position position="1"/>
    </location>
</feature>
<dbReference type="PANTHER" id="PTHR47170:SF2">
    <property type="entry name" value="MALONYL-COA:ACP TRANSACYLASE (MAT) DOMAIN-CONTAINING PROTEIN"/>
    <property type="match status" value="1"/>
</dbReference>
<organism evidence="2 3">
    <name type="scientific">Polarella glacialis</name>
    <name type="common">Dinoflagellate</name>
    <dbReference type="NCBI Taxonomy" id="89957"/>
    <lineage>
        <taxon>Eukaryota</taxon>
        <taxon>Sar</taxon>
        <taxon>Alveolata</taxon>
        <taxon>Dinophyceae</taxon>
        <taxon>Suessiales</taxon>
        <taxon>Suessiaceae</taxon>
        <taxon>Polarella</taxon>
    </lineage>
</organism>
<gene>
    <name evidence="2" type="ORF">PGLA1383_LOCUS37131</name>
</gene>
<evidence type="ECO:0000259" key="1">
    <source>
        <dbReference type="Pfam" id="PF00698"/>
    </source>
</evidence>
<evidence type="ECO:0000313" key="2">
    <source>
        <dbReference type="EMBL" id="CAE8619546.1"/>
    </source>
</evidence>
<dbReference type="SUPFAM" id="SSF52151">
    <property type="entry name" value="FabD/lysophospholipase-like"/>
    <property type="match status" value="1"/>
</dbReference>